<feature type="signal peptide" evidence="2">
    <location>
        <begin position="1"/>
        <end position="19"/>
    </location>
</feature>
<accession>A0A2T5J7B8</accession>
<dbReference type="PANTHER" id="PTHR35848">
    <property type="entry name" value="OXALATE-BINDING PROTEIN"/>
    <property type="match status" value="1"/>
</dbReference>
<dbReference type="OrthoDB" id="1413132at2"/>
<dbReference type="InterPro" id="IPR011051">
    <property type="entry name" value="RmlC_Cupin_sf"/>
</dbReference>
<proteinExistence type="predicted"/>
<dbReference type="GO" id="GO:0046872">
    <property type="term" value="F:metal ion binding"/>
    <property type="evidence" value="ECO:0007669"/>
    <property type="project" value="UniProtKB-KW"/>
</dbReference>
<dbReference type="InterPro" id="IPR014710">
    <property type="entry name" value="RmlC-like_jellyroll"/>
</dbReference>
<dbReference type="PANTHER" id="PTHR35848:SF6">
    <property type="entry name" value="CUPIN TYPE-2 DOMAIN-CONTAINING PROTEIN"/>
    <property type="match status" value="1"/>
</dbReference>
<name>A0A2T5J7B8_9SPHI</name>
<keyword evidence="2" id="KW-0732">Signal</keyword>
<reference evidence="4 5" key="1">
    <citation type="submission" date="2018-04" db="EMBL/GenBank/DDBJ databases">
        <title>Genomic Encyclopedia of Archaeal and Bacterial Type Strains, Phase II (KMG-II): from individual species to whole genera.</title>
        <authorList>
            <person name="Goeker M."/>
        </authorList>
    </citation>
    <scope>NUCLEOTIDE SEQUENCE [LARGE SCALE GENOMIC DNA]</scope>
    <source>
        <strain evidence="4 5">DSM 26809</strain>
    </source>
</reference>
<feature type="domain" description="Cupin type-2" evidence="3">
    <location>
        <begin position="66"/>
        <end position="129"/>
    </location>
</feature>
<keyword evidence="5" id="KW-1185">Reference proteome</keyword>
<dbReference type="InterPro" id="IPR013096">
    <property type="entry name" value="Cupin_2"/>
</dbReference>
<evidence type="ECO:0000259" key="3">
    <source>
        <dbReference type="Pfam" id="PF07883"/>
    </source>
</evidence>
<keyword evidence="1" id="KW-0479">Metal-binding</keyword>
<evidence type="ECO:0000256" key="1">
    <source>
        <dbReference type="ARBA" id="ARBA00022723"/>
    </source>
</evidence>
<dbReference type="CDD" id="cd02209">
    <property type="entry name" value="cupin_XRE_C"/>
    <property type="match status" value="1"/>
</dbReference>
<protein>
    <submittedName>
        <fullName evidence="4">Cupin domain-containing protein</fullName>
    </submittedName>
</protein>
<dbReference type="SUPFAM" id="SSF51182">
    <property type="entry name" value="RmlC-like cupins"/>
    <property type="match status" value="2"/>
</dbReference>
<comment type="caution">
    <text evidence="4">The sequence shown here is derived from an EMBL/GenBank/DDBJ whole genome shotgun (WGS) entry which is preliminary data.</text>
</comment>
<feature type="domain" description="Cupin type-2" evidence="3">
    <location>
        <begin position="188"/>
        <end position="254"/>
    </location>
</feature>
<evidence type="ECO:0000256" key="2">
    <source>
        <dbReference type="SAM" id="SignalP"/>
    </source>
</evidence>
<dbReference type="Proteomes" id="UP000244168">
    <property type="component" value="Unassembled WGS sequence"/>
</dbReference>
<sequence length="260" mass="28356">MKRMILLCGLVLLCAKGMAQISPVPSGVYHWADAKITKSADRESRKFLQGSTAELAFFEIHATTQQKGAAPKPAHTQTDIEELIFIKEGKAKITVGNQTQTLGKGSLVLIPPLQSQSIANVGDGPLTYYALEFRSKQPMNLDRSAKAGGTAILNADSLVYKPSTLGGGIKYMQRPSAMFDYLELHITELKAKGPSHTPHTHVDTELTLVLEGNTEMIIGDKKYQGTAGDIYLMNSNELHGISNAADAPCKYLAIRWRNNQ</sequence>
<dbReference type="RefSeq" id="WP_107829918.1">
    <property type="nucleotide sequence ID" value="NZ_CP160205.1"/>
</dbReference>
<organism evidence="4 5">
    <name type="scientific">Mucilaginibacter yixingensis</name>
    <dbReference type="NCBI Taxonomy" id="1295612"/>
    <lineage>
        <taxon>Bacteria</taxon>
        <taxon>Pseudomonadati</taxon>
        <taxon>Bacteroidota</taxon>
        <taxon>Sphingobacteriia</taxon>
        <taxon>Sphingobacteriales</taxon>
        <taxon>Sphingobacteriaceae</taxon>
        <taxon>Mucilaginibacter</taxon>
    </lineage>
</organism>
<dbReference type="AlphaFoldDB" id="A0A2T5J7B8"/>
<evidence type="ECO:0000313" key="5">
    <source>
        <dbReference type="Proteomes" id="UP000244168"/>
    </source>
</evidence>
<evidence type="ECO:0000313" key="4">
    <source>
        <dbReference type="EMBL" id="PTQ95048.1"/>
    </source>
</evidence>
<dbReference type="Gene3D" id="2.60.120.10">
    <property type="entry name" value="Jelly Rolls"/>
    <property type="match status" value="1"/>
</dbReference>
<dbReference type="EMBL" id="QAOQ01000006">
    <property type="protein sequence ID" value="PTQ95048.1"/>
    <property type="molecule type" value="Genomic_DNA"/>
</dbReference>
<dbReference type="InterPro" id="IPR051610">
    <property type="entry name" value="GPI/OXD"/>
</dbReference>
<dbReference type="Pfam" id="PF07883">
    <property type="entry name" value="Cupin_2"/>
    <property type="match status" value="2"/>
</dbReference>
<gene>
    <name evidence="4" type="ORF">C8P68_106263</name>
</gene>
<feature type="chain" id="PRO_5015692757" evidence="2">
    <location>
        <begin position="20"/>
        <end position="260"/>
    </location>
</feature>